<keyword evidence="5" id="KW-1185">Reference proteome</keyword>
<feature type="compositionally biased region" description="Low complexity" evidence="2">
    <location>
        <begin position="196"/>
        <end position="206"/>
    </location>
</feature>
<feature type="domain" description="Lipocalin/cytosolic fatty-acid binding" evidence="3">
    <location>
        <begin position="30"/>
        <end position="170"/>
    </location>
</feature>
<evidence type="ECO:0000313" key="4">
    <source>
        <dbReference type="EMBL" id="KAK8377943.1"/>
    </source>
</evidence>
<accession>A0AAW0SRZ7</accession>
<protein>
    <recommendedName>
        <fullName evidence="3">Lipocalin/cytosolic fatty-acid binding domain-containing protein</fullName>
    </recommendedName>
</protein>
<comment type="caution">
    <text evidence="4">The sequence shown here is derived from an EMBL/GenBank/DDBJ whole genome shotgun (WGS) entry which is preliminary data.</text>
</comment>
<evidence type="ECO:0000313" key="5">
    <source>
        <dbReference type="Proteomes" id="UP001487740"/>
    </source>
</evidence>
<keyword evidence="1" id="KW-1015">Disulfide bond</keyword>
<dbReference type="GO" id="GO:0005737">
    <property type="term" value="C:cytoplasm"/>
    <property type="evidence" value="ECO:0007669"/>
    <property type="project" value="TreeGrafter"/>
</dbReference>
<dbReference type="InterPro" id="IPR000566">
    <property type="entry name" value="Lipocln_cytosolic_FA-bd_dom"/>
</dbReference>
<sequence>MLCSAFQVFWSLETALKFTLKENFDPMKYSGLWFDIESVPNEYQYTKKCVTQNYTWTGEQMDVATRGLTDDDEKIRQMAVMVKDESLLDPASMIVQAAGVPEAPYQIIATDYRTYSCVYSCLDGYAGFMAEFMWVFSRTPSLPADKIKYCHDIFNNTGADPMKMVPVVQQDPCPYFEKLDKMLMESEKHLLKVMGPPSSSKPFTPSTIPPNLPPTTSRPRVQDNNMQEQMNVVHEEEEDLKHDLKSSSRSHDPPKRANGGRTRDSPSKVNEVAAIPPHGSSVRDAERTDPSTSSTFVPAIQLLFLLLTFLLCF</sequence>
<dbReference type="GO" id="GO:0000302">
    <property type="term" value="P:response to reactive oxygen species"/>
    <property type="evidence" value="ECO:0007669"/>
    <property type="project" value="TreeGrafter"/>
</dbReference>
<dbReference type="PANTHER" id="PTHR10612:SF34">
    <property type="entry name" value="APOLIPOPROTEIN D"/>
    <property type="match status" value="1"/>
</dbReference>
<dbReference type="PANTHER" id="PTHR10612">
    <property type="entry name" value="APOLIPOPROTEIN D"/>
    <property type="match status" value="1"/>
</dbReference>
<feature type="region of interest" description="Disordered" evidence="2">
    <location>
        <begin position="234"/>
        <end position="293"/>
    </location>
</feature>
<dbReference type="Proteomes" id="UP001487740">
    <property type="component" value="Unassembled WGS sequence"/>
</dbReference>
<dbReference type="AlphaFoldDB" id="A0AAW0SRZ7"/>
<gene>
    <name evidence="4" type="ORF">O3P69_014109</name>
</gene>
<dbReference type="GO" id="GO:0006629">
    <property type="term" value="P:lipid metabolic process"/>
    <property type="evidence" value="ECO:0007669"/>
    <property type="project" value="TreeGrafter"/>
</dbReference>
<dbReference type="Gene3D" id="2.40.128.20">
    <property type="match status" value="1"/>
</dbReference>
<dbReference type="Pfam" id="PF00061">
    <property type="entry name" value="Lipocalin"/>
    <property type="match status" value="1"/>
</dbReference>
<reference evidence="4 5" key="1">
    <citation type="submission" date="2023-03" db="EMBL/GenBank/DDBJ databases">
        <title>High-quality genome of Scylla paramamosain provides insights in environmental adaptation.</title>
        <authorList>
            <person name="Zhang L."/>
        </authorList>
    </citation>
    <scope>NUCLEOTIDE SEQUENCE [LARGE SCALE GENOMIC DNA]</scope>
    <source>
        <strain evidence="4">LZ_2023a</strain>
        <tissue evidence="4">Muscle</tissue>
    </source>
</reference>
<dbReference type="GO" id="GO:0031409">
    <property type="term" value="F:pigment binding"/>
    <property type="evidence" value="ECO:0007669"/>
    <property type="project" value="InterPro"/>
</dbReference>
<evidence type="ECO:0000259" key="3">
    <source>
        <dbReference type="Pfam" id="PF00061"/>
    </source>
</evidence>
<dbReference type="EMBL" id="JARAKH010000047">
    <property type="protein sequence ID" value="KAK8377943.1"/>
    <property type="molecule type" value="Genomic_DNA"/>
</dbReference>
<proteinExistence type="predicted"/>
<organism evidence="4 5">
    <name type="scientific">Scylla paramamosain</name>
    <name type="common">Mud crab</name>
    <dbReference type="NCBI Taxonomy" id="85552"/>
    <lineage>
        <taxon>Eukaryota</taxon>
        <taxon>Metazoa</taxon>
        <taxon>Ecdysozoa</taxon>
        <taxon>Arthropoda</taxon>
        <taxon>Crustacea</taxon>
        <taxon>Multicrustacea</taxon>
        <taxon>Malacostraca</taxon>
        <taxon>Eumalacostraca</taxon>
        <taxon>Eucarida</taxon>
        <taxon>Decapoda</taxon>
        <taxon>Pleocyemata</taxon>
        <taxon>Brachyura</taxon>
        <taxon>Eubrachyura</taxon>
        <taxon>Portunoidea</taxon>
        <taxon>Portunidae</taxon>
        <taxon>Portuninae</taxon>
        <taxon>Scylla</taxon>
    </lineage>
</organism>
<dbReference type="PRINTS" id="PR01273">
    <property type="entry name" value="INVTBRTCOLOR"/>
</dbReference>
<dbReference type="SUPFAM" id="SSF50814">
    <property type="entry name" value="Lipocalins"/>
    <property type="match status" value="1"/>
</dbReference>
<name>A0AAW0SRZ7_SCYPA</name>
<feature type="compositionally biased region" description="Basic and acidic residues" evidence="2">
    <location>
        <begin position="239"/>
        <end position="266"/>
    </location>
</feature>
<evidence type="ECO:0000256" key="1">
    <source>
        <dbReference type="ARBA" id="ARBA00023157"/>
    </source>
</evidence>
<dbReference type="InterPro" id="IPR003057">
    <property type="entry name" value="Invtbrt_color"/>
</dbReference>
<dbReference type="InterPro" id="IPR012674">
    <property type="entry name" value="Calycin"/>
</dbReference>
<feature type="region of interest" description="Disordered" evidence="2">
    <location>
        <begin position="193"/>
        <end position="221"/>
    </location>
</feature>
<evidence type="ECO:0000256" key="2">
    <source>
        <dbReference type="SAM" id="MobiDB-lite"/>
    </source>
</evidence>